<dbReference type="AlphaFoldDB" id="A0A812DID8"/>
<keyword evidence="3" id="KW-1185">Reference proteome</keyword>
<dbReference type="EMBL" id="CAHIKZ030003752">
    <property type="protein sequence ID" value="CAE1303867.1"/>
    <property type="molecule type" value="Genomic_DNA"/>
</dbReference>
<feature type="transmembrane region" description="Helical" evidence="1">
    <location>
        <begin position="58"/>
        <end position="75"/>
    </location>
</feature>
<protein>
    <submittedName>
        <fullName evidence="2">Uncharacterized protein</fullName>
    </submittedName>
</protein>
<accession>A0A812DID8</accession>
<feature type="transmembrane region" description="Helical" evidence="1">
    <location>
        <begin position="21"/>
        <end position="38"/>
    </location>
</feature>
<name>A0A812DID8_ACAPH</name>
<gene>
    <name evidence="2" type="ORF">SPHA_56588</name>
</gene>
<evidence type="ECO:0000313" key="2">
    <source>
        <dbReference type="EMBL" id="CAE1303867.1"/>
    </source>
</evidence>
<evidence type="ECO:0000256" key="1">
    <source>
        <dbReference type="SAM" id="Phobius"/>
    </source>
</evidence>
<keyword evidence="1" id="KW-0472">Membrane</keyword>
<feature type="transmembrane region" description="Helical" evidence="1">
    <location>
        <begin position="96"/>
        <end position="118"/>
    </location>
</feature>
<comment type="caution">
    <text evidence="2">The sequence shown here is derived from an EMBL/GenBank/DDBJ whole genome shotgun (WGS) entry which is preliminary data.</text>
</comment>
<reference evidence="2" key="1">
    <citation type="submission" date="2021-01" db="EMBL/GenBank/DDBJ databases">
        <authorList>
            <person name="Li R."/>
            <person name="Bekaert M."/>
        </authorList>
    </citation>
    <scope>NUCLEOTIDE SEQUENCE</scope>
    <source>
        <strain evidence="2">Farmed</strain>
    </source>
</reference>
<sequence length="155" mass="18321">MVTDRSILNSLIIHRLLHQNVLVPFYSPSFFNLSHFLTNKSYLRTPSLPVFLTSVNSFPYLFNTLSHPICNFWSTRRRRRNGGRLKYLFSSQLRHVVYFASFQILLYNYVSFGEAYLIDNICPTPKVGHWNSSKDGRWFSWRVEEEEVIHLQSLA</sequence>
<proteinExistence type="predicted"/>
<keyword evidence="1" id="KW-0812">Transmembrane</keyword>
<organism evidence="2 3">
    <name type="scientific">Acanthosepion pharaonis</name>
    <name type="common">Pharaoh cuttlefish</name>
    <name type="synonym">Sepia pharaonis</name>
    <dbReference type="NCBI Taxonomy" id="158019"/>
    <lineage>
        <taxon>Eukaryota</taxon>
        <taxon>Metazoa</taxon>
        <taxon>Spiralia</taxon>
        <taxon>Lophotrochozoa</taxon>
        <taxon>Mollusca</taxon>
        <taxon>Cephalopoda</taxon>
        <taxon>Coleoidea</taxon>
        <taxon>Decapodiformes</taxon>
        <taxon>Sepiida</taxon>
        <taxon>Sepiina</taxon>
        <taxon>Sepiidae</taxon>
        <taxon>Acanthosepion</taxon>
    </lineage>
</organism>
<keyword evidence="1" id="KW-1133">Transmembrane helix</keyword>
<evidence type="ECO:0000313" key="3">
    <source>
        <dbReference type="Proteomes" id="UP000597762"/>
    </source>
</evidence>
<dbReference type="Proteomes" id="UP000597762">
    <property type="component" value="Unassembled WGS sequence"/>
</dbReference>